<dbReference type="InParanoid" id="G4TNS3"/>
<keyword evidence="2" id="KW-1133">Transmembrane helix</keyword>
<evidence type="ECO:0000256" key="1">
    <source>
        <dbReference type="SAM" id="MobiDB-lite"/>
    </source>
</evidence>
<accession>G4TNS3</accession>
<evidence type="ECO:0000313" key="4">
    <source>
        <dbReference type="Proteomes" id="UP000007148"/>
    </source>
</evidence>
<evidence type="ECO:0000313" key="3">
    <source>
        <dbReference type="EMBL" id="CCA72961.1"/>
    </source>
</evidence>
<feature type="region of interest" description="Disordered" evidence="1">
    <location>
        <begin position="181"/>
        <end position="230"/>
    </location>
</feature>
<gene>
    <name evidence="3" type="ORF">PIIN_06916</name>
</gene>
<feature type="transmembrane region" description="Helical" evidence="2">
    <location>
        <begin position="25"/>
        <end position="47"/>
    </location>
</feature>
<comment type="caution">
    <text evidence="3">The sequence shown here is derived from an EMBL/GenBank/DDBJ whole genome shotgun (WGS) entry which is preliminary data.</text>
</comment>
<keyword evidence="2" id="KW-0472">Membrane</keyword>
<reference evidence="3 4" key="1">
    <citation type="journal article" date="2011" name="PLoS Pathog.">
        <title>Endophytic Life Strategies Decoded by Genome and Transcriptome Analyses of the Mutualistic Root Symbiont Piriformospora indica.</title>
        <authorList>
            <person name="Zuccaro A."/>
            <person name="Lahrmann U."/>
            <person name="Guldener U."/>
            <person name="Langen G."/>
            <person name="Pfiffi S."/>
            <person name="Biedenkopf D."/>
            <person name="Wong P."/>
            <person name="Samans B."/>
            <person name="Grimm C."/>
            <person name="Basiewicz M."/>
            <person name="Murat C."/>
            <person name="Martin F."/>
            <person name="Kogel K.H."/>
        </authorList>
    </citation>
    <scope>NUCLEOTIDE SEQUENCE [LARGE SCALE GENOMIC DNA]</scope>
    <source>
        <strain evidence="3 4">DSM 11827</strain>
    </source>
</reference>
<proteinExistence type="predicted"/>
<evidence type="ECO:0000256" key="2">
    <source>
        <dbReference type="SAM" id="Phobius"/>
    </source>
</evidence>
<feature type="compositionally biased region" description="Low complexity" evidence="1">
    <location>
        <begin position="200"/>
        <end position="218"/>
    </location>
</feature>
<sequence length="300" mass="33977">MREYISIKQDVQIVTMDSFFRNKGAMAGLFTAAGLLLVAALALCLAYRRRAIRRTQHSVEEHVSVSSLGEKHEAVGYLQERTGTTFRLGPPIQSYRDHPFASPELSISGRSTPSIVVHHRTELSATKRQSQPLSLPLSPSLEEFVALGASRYHLSANLYLPNHPQPPLLLSEEARHRIRTGERGKGLAMEEMTSPDSRFSRQTLSKQTSTKSSQGNSRSSKHRSTVTSTTSSMREEREWWWNRRRIRTTRLIDEWAMFRSPLETSSTERCTREKVDSIELGGIQAGEEGWVRARTRLARS</sequence>
<organism evidence="3 4">
    <name type="scientific">Serendipita indica (strain DSM 11827)</name>
    <name type="common">Root endophyte fungus</name>
    <name type="synonym">Piriformospora indica</name>
    <dbReference type="NCBI Taxonomy" id="1109443"/>
    <lineage>
        <taxon>Eukaryota</taxon>
        <taxon>Fungi</taxon>
        <taxon>Dikarya</taxon>
        <taxon>Basidiomycota</taxon>
        <taxon>Agaricomycotina</taxon>
        <taxon>Agaricomycetes</taxon>
        <taxon>Sebacinales</taxon>
        <taxon>Serendipitaceae</taxon>
        <taxon>Serendipita</taxon>
    </lineage>
</organism>
<dbReference type="HOGENOM" id="CLU_927856_0_0_1"/>
<keyword evidence="4" id="KW-1185">Reference proteome</keyword>
<dbReference type="AlphaFoldDB" id="G4TNS3"/>
<keyword evidence="2" id="KW-0812">Transmembrane</keyword>
<dbReference type="Proteomes" id="UP000007148">
    <property type="component" value="Unassembled WGS sequence"/>
</dbReference>
<name>G4TNS3_SERID</name>
<protein>
    <submittedName>
        <fullName evidence="3">Uncharacterized protein</fullName>
    </submittedName>
</protein>
<dbReference type="EMBL" id="CAFZ01000193">
    <property type="protein sequence ID" value="CCA72961.1"/>
    <property type="molecule type" value="Genomic_DNA"/>
</dbReference>